<protein>
    <submittedName>
        <fullName evidence="1">Uncharacterized protein</fullName>
    </submittedName>
</protein>
<organism evidence="1 2">
    <name type="scientific">Bacillus oleivorans</name>
    <dbReference type="NCBI Taxonomy" id="1448271"/>
    <lineage>
        <taxon>Bacteria</taxon>
        <taxon>Bacillati</taxon>
        <taxon>Bacillota</taxon>
        <taxon>Bacilli</taxon>
        <taxon>Bacillales</taxon>
        <taxon>Bacillaceae</taxon>
        <taxon>Bacillus</taxon>
    </lineage>
</organism>
<reference evidence="1 2" key="1">
    <citation type="submission" date="2017-08" db="EMBL/GenBank/DDBJ databases">
        <authorList>
            <person name="de Groot N.N."/>
        </authorList>
    </citation>
    <scope>NUCLEOTIDE SEQUENCE [LARGE SCALE GENOMIC DNA]</scope>
    <source>
        <strain evidence="1 2">JC228</strain>
    </source>
</reference>
<accession>A0A285CLY1</accession>
<keyword evidence="2" id="KW-1185">Reference proteome</keyword>
<proteinExistence type="predicted"/>
<dbReference type="AlphaFoldDB" id="A0A285CLY1"/>
<evidence type="ECO:0000313" key="2">
    <source>
        <dbReference type="Proteomes" id="UP000219546"/>
    </source>
</evidence>
<name>A0A285CLY1_9BACI</name>
<dbReference type="RefSeq" id="WP_097157754.1">
    <property type="nucleotide sequence ID" value="NZ_JBEPMQ010000001.1"/>
</dbReference>
<dbReference type="EMBL" id="OAOP01000002">
    <property type="protein sequence ID" value="SNX68551.1"/>
    <property type="molecule type" value="Genomic_DNA"/>
</dbReference>
<dbReference type="Proteomes" id="UP000219546">
    <property type="component" value="Unassembled WGS sequence"/>
</dbReference>
<dbReference type="OrthoDB" id="2925451at2"/>
<evidence type="ECO:0000313" key="1">
    <source>
        <dbReference type="EMBL" id="SNX68551.1"/>
    </source>
</evidence>
<gene>
    <name evidence="1" type="ORF">SAMN05877753_102589</name>
</gene>
<sequence length="157" mass="18169">MYPYYYNYRQNNWEPILTLLQQSLYAEEMVCSMSSELYHIPQTKDLEGNNEMHNHLVPASYHRVTTVGCAIRLVNGERRQSIIDTLAACIVNAQKQDRGVRQWLGVMEQNASSEFKNFIQMIIRWQTQAESTMQRAKEAVRTMGVNFPEEGEGAAPY</sequence>